<reference evidence="2 3" key="1">
    <citation type="submission" date="2021-01" db="EMBL/GenBank/DDBJ databases">
        <title>Genome sequence of Shewanella schlegeliana JCM 11561.</title>
        <authorList>
            <person name="Zhang H."/>
            <person name="Li C."/>
        </authorList>
    </citation>
    <scope>NUCLEOTIDE SEQUENCE [LARGE SCALE GENOMIC DNA]</scope>
    <source>
        <strain evidence="2 3">JCM 11561</strain>
    </source>
</reference>
<comment type="caution">
    <text evidence="2">The sequence shown here is derived from an EMBL/GenBank/DDBJ whole genome shotgun (WGS) entry which is preliminary data.</text>
</comment>
<gene>
    <name evidence="2" type="ORF">JMA39_10355</name>
</gene>
<dbReference type="PANTHER" id="PTHR43682:SF1">
    <property type="entry name" value="LACTATE UTILIZATION PROTEIN C"/>
    <property type="match status" value="1"/>
</dbReference>
<dbReference type="PANTHER" id="PTHR43682">
    <property type="entry name" value="LACTATE UTILIZATION PROTEIN C"/>
    <property type="match status" value="1"/>
</dbReference>
<proteinExistence type="predicted"/>
<dbReference type="InterPro" id="IPR003741">
    <property type="entry name" value="LUD_dom"/>
</dbReference>
<dbReference type="Proteomes" id="UP000604898">
    <property type="component" value="Unassembled WGS sequence"/>
</dbReference>
<dbReference type="InterPro" id="IPR037171">
    <property type="entry name" value="NagB/RpiA_transferase-like"/>
</dbReference>
<keyword evidence="3" id="KW-1185">Reference proteome</keyword>
<dbReference type="InterPro" id="IPR024185">
    <property type="entry name" value="FTHF_cligase-like_sf"/>
</dbReference>
<dbReference type="Pfam" id="PF02589">
    <property type="entry name" value="LUD_dom"/>
    <property type="match status" value="1"/>
</dbReference>
<protein>
    <submittedName>
        <fullName evidence="2">LUD domain-containing protein</fullName>
    </submittedName>
</protein>
<dbReference type="Gene3D" id="3.40.50.10420">
    <property type="entry name" value="NagB/RpiA/CoA transferase-like"/>
    <property type="match status" value="1"/>
</dbReference>
<dbReference type="RefSeq" id="WP_202721805.1">
    <property type="nucleotide sequence ID" value="NZ_BPEX01000009.1"/>
</dbReference>
<name>A0ABS1SYD0_9GAMM</name>
<dbReference type="SUPFAM" id="SSF100950">
    <property type="entry name" value="NagB/RpiA/CoA transferase-like"/>
    <property type="match status" value="1"/>
</dbReference>
<organism evidence="2 3">
    <name type="scientific">Shewanella schlegeliana</name>
    <dbReference type="NCBI Taxonomy" id="190308"/>
    <lineage>
        <taxon>Bacteria</taxon>
        <taxon>Pseudomonadati</taxon>
        <taxon>Pseudomonadota</taxon>
        <taxon>Gammaproteobacteria</taxon>
        <taxon>Alteromonadales</taxon>
        <taxon>Shewanellaceae</taxon>
        <taxon>Shewanella</taxon>
    </lineage>
</organism>
<sequence>MSSKHDILNALKSAAIAPQAMPVIKVSPRIDDLVGQFEASLNTVAGTLHREGGLAKLQEQVDQHIAQGMQIISMVDGIKGNREVTDTAHQLRDIDYAVIPGDLGVAENGAIWVNNKNLGHRVTPFICENLFLVLDSSTIVANMHQAASKLTLNSGQFGTFIAGPSKTADIEQALVVGAHGACSLNVYLV</sequence>
<dbReference type="EMBL" id="JAESVD010000005">
    <property type="protein sequence ID" value="MBL4913543.1"/>
    <property type="molecule type" value="Genomic_DNA"/>
</dbReference>
<evidence type="ECO:0000313" key="3">
    <source>
        <dbReference type="Proteomes" id="UP000604898"/>
    </source>
</evidence>
<feature type="domain" description="LUD" evidence="1">
    <location>
        <begin position="81"/>
        <end position="189"/>
    </location>
</feature>
<evidence type="ECO:0000313" key="2">
    <source>
        <dbReference type="EMBL" id="MBL4913543.1"/>
    </source>
</evidence>
<accession>A0ABS1SYD0</accession>
<evidence type="ECO:0000259" key="1">
    <source>
        <dbReference type="Pfam" id="PF02589"/>
    </source>
</evidence>